<feature type="domain" description="RNA polymerase subunit H/Rpb5 C-terminal" evidence="4">
    <location>
        <begin position="58"/>
        <end position="130"/>
    </location>
</feature>
<comment type="subcellular location">
    <subcellularLocation>
        <location evidence="1">Nucleus</location>
    </subcellularLocation>
</comment>
<dbReference type="Proteomes" id="UP000265618">
    <property type="component" value="Unassembled WGS sequence"/>
</dbReference>
<dbReference type="GO" id="GO:0005666">
    <property type="term" value="C:RNA polymerase III complex"/>
    <property type="evidence" value="ECO:0007669"/>
    <property type="project" value="TreeGrafter"/>
</dbReference>
<dbReference type="FunFam" id="3.90.940.20:FF:000001">
    <property type="entry name" value="DNA-directed RNA polymerases I, II, and III subunit RPABC1"/>
    <property type="match status" value="1"/>
</dbReference>
<dbReference type="Gene3D" id="3.40.1340.10">
    <property type="entry name" value="RNA polymerase, Rpb5, N-terminal domain"/>
    <property type="match status" value="1"/>
</dbReference>
<comment type="similarity">
    <text evidence="3">Belongs to the archaeal Rpo5/eukaryotic RPB5 RNA polymerase subunit family.</text>
</comment>
<dbReference type="InterPro" id="IPR000783">
    <property type="entry name" value="RNA_pol_subH/Rpb5_C"/>
</dbReference>
<dbReference type="GO" id="GO:0005736">
    <property type="term" value="C:RNA polymerase I complex"/>
    <property type="evidence" value="ECO:0007669"/>
    <property type="project" value="TreeGrafter"/>
</dbReference>
<name>A0A9K3CZ48_9EUKA</name>
<dbReference type="InterPro" id="IPR035913">
    <property type="entry name" value="RPB5-like_sf"/>
</dbReference>
<dbReference type="OrthoDB" id="248779at2759"/>
<dbReference type="SUPFAM" id="SSF55287">
    <property type="entry name" value="RPB5-like RNA polymerase subunit"/>
    <property type="match status" value="1"/>
</dbReference>
<evidence type="ECO:0000313" key="6">
    <source>
        <dbReference type="Proteomes" id="UP000265618"/>
    </source>
</evidence>
<organism evidence="5 6">
    <name type="scientific">Kipferlia bialata</name>
    <dbReference type="NCBI Taxonomy" id="797122"/>
    <lineage>
        <taxon>Eukaryota</taxon>
        <taxon>Metamonada</taxon>
        <taxon>Carpediemonas-like organisms</taxon>
        <taxon>Kipferlia</taxon>
    </lineage>
</organism>
<evidence type="ECO:0000313" key="5">
    <source>
        <dbReference type="EMBL" id="GIQ86028.1"/>
    </source>
</evidence>
<dbReference type="SUPFAM" id="SSF53036">
    <property type="entry name" value="Eukaryotic RPB5 N-terminal domain"/>
    <property type="match status" value="1"/>
</dbReference>
<dbReference type="InterPro" id="IPR014381">
    <property type="entry name" value="Arch_Rpo5/euc_Rpb5"/>
</dbReference>
<dbReference type="PANTHER" id="PTHR10535">
    <property type="entry name" value="DNA-DIRECTED RNA POLYMERASES I, II, AND III SUBUNIT RPABC1"/>
    <property type="match status" value="1"/>
</dbReference>
<proteinExistence type="inferred from homology"/>
<dbReference type="GO" id="GO:0005665">
    <property type="term" value="C:RNA polymerase II, core complex"/>
    <property type="evidence" value="ECO:0007669"/>
    <property type="project" value="TreeGrafter"/>
</dbReference>
<sequence>EAKMRVSDIDDELRKAKDASLTKMILVLAEPITKQCRKRAEQEDGIEFEFFRDDDLVVNITKHVLVPKHELLTEEQKAEVLAEYKCSLDQLPRIMVTDPIARYLGLKPNDVVRITRKSETAGRYITYRACFK</sequence>
<dbReference type="GO" id="GO:0042797">
    <property type="term" value="P:tRNA transcription by RNA polymerase III"/>
    <property type="evidence" value="ECO:0007669"/>
    <property type="project" value="TreeGrafter"/>
</dbReference>
<reference evidence="5 6" key="1">
    <citation type="journal article" date="2018" name="PLoS ONE">
        <title>The draft genome of Kipferlia bialata reveals reductive genome evolution in fornicate parasites.</title>
        <authorList>
            <person name="Tanifuji G."/>
            <person name="Takabayashi S."/>
            <person name="Kume K."/>
            <person name="Takagi M."/>
            <person name="Nakayama T."/>
            <person name="Kamikawa R."/>
            <person name="Inagaki Y."/>
            <person name="Hashimoto T."/>
        </authorList>
    </citation>
    <scope>NUCLEOTIDE SEQUENCE [LARGE SCALE GENOMIC DNA]</scope>
    <source>
        <strain evidence="5">NY0173</strain>
    </source>
</reference>
<evidence type="ECO:0000256" key="3">
    <source>
        <dbReference type="ARBA" id="ARBA00025765"/>
    </source>
</evidence>
<protein>
    <submittedName>
        <fullName evidence="5">Archaeal RpoH /eukaryotic RPB5 RNA polymerase subunit</fullName>
    </submittedName>
</protein>
<evidence type="ECO:0000256" key="2">
    <source>
        <dbReference type="ARBA" id="ARBA00023163"/>
    </source>
</evidence>
<dbReference type="NCBIfam" id="NF007129">
    <property type="entry name" value="PRK09570.1"/>
    <property type="match status" value="1"/>
</dbReference>
<accession>A0A9K3CZ48</accession>
<keyword evidence="2" id="KW-0804">Transcription</keyword>
<evidence type="ECO:0000256" key="1">
    <source>
        <dbReference type="ARBA" id="ARBA00004123"/>
    </source>
</evidence>
<dbReference type="GO" id="GO:0003899">
    <property type="term" value="F:DNA-directed RNA polymerase activity"/>
    <property type="evidence" value="ECO:0007669"/>
    <property type="project" value="InterPro"/>
</dbReference>
<dbReference type="GO" id="GO:0006362">
    <property type="term" value="P:transcription elongation by RNA polymerase I"/>
    <property type="evidence" value="ECO:0007669"/>
    <property type="project" value="TreeGrafter"/>
</dbReference>
<keyword evidence="6" id="KW-1185">Reference proteome</keyword>
<dbReference type="GO" id="GO:0006366">
    <property type="term" value="P:transcription by RNA polymerase II"/>
    <property type="evidence" value="ECO:0007669"/>
    <property type="project" value="TreeGrafter"/>
</dbReference>
<dbReference type="EMBL" id="BDIP01002271">
    <property type="protein sequence ID" value="GIQ86028.1"/>
    <property type="molecule type" value="Genomic_DNA"/>
</dbReference>
<gene>
    <name evidence="5" type="ORF">KIPB_007803</name>
</gene>
<dbReference type="InterPro" id="IPR036710">
    <property type="entry name" value="RNA_pol_Rpb5_N_sf"/>
</dbReference>
<dbReference type="Gene3D" id="3.90.940.20">
    <property type="entry name" value="RPB5-like RNA polymerase subunit"/>
    <property type="match status" value="1"/>
</dbReference>
<dbReference type="PANTHER" id="PTHR10535:SF0">
    <property type="entry name" value="DNA-DIRECTED RNA POLYMERASES I, II, AND III SUBUNIT RPABC1"/>
    <property type="match status" value="1"/>
</dbReference>
<dbReference type="AlphaFoldDB" id="A0A9K3CZ48"/>
<dbReference type="Pfam" id="PF01191">
    <property type="entry name" value="RNA_pol_Rpb5_C"/>
    <property type="match status" value="1"/>
</dbReference>
<evidence type="ECO:0000259" key="4">
    <source>
        <dbReference type="Pfam" id="PF01191"/>
    </source>
</evidence>
<dbReference type="GO" id="GO:0003677">
    <property type="term" value="F:DNA binding"/>
    <property type="evidence" value="ECO:0007669"/>
    <property type="project" value="InterPro"/>
</dbReference>
<dbReference type="HAMAP" id="MF_00025">
    <property type="entry name" value="RNApol_Rpo5_RPB5"/>
    <property type="match status" value="1"/>
</dbReference>
<feature type="non-terminal residue" evidence="5">
    <location>
        <position position="1"/>
    </location>
</feature>
<comment type="caution">
    <text evidence="5">The sequence shown here is derived from an EMBL/GenBank/DDBJ whole genome shotgun (WGS) entry which is preliminary data.</text>
</comment>